<dbReference type="EMBL" id="BMML01000014">
    <property type="protein sequence ID" value="GGN24151.1"/>
    <property type="molecule type" value="Genomic_DNA"/>
</dbReference>
<dbReference type="EC" id="2.7.11.1" evidence="1"/>
<evidence type="ECO:0000256" key="5">
    <source>
        <dbReference type="ARBA" id="ARBA00022777"/>
    </source>
</evidence>
<dbReference type="PROSITE" id="PS00108">
    <property type="entry name" value="PROTEIN_KINASE_ST"/>
    <property type="match status" value="1"/>
</dbReference>
<name>A0A917XGX1_9ACTN</name>
<dbReference type="Pfam" id="PF00069">
    <property type="entry name" value="Pkinase"/>
    <property type="match status" value="1"/>
</dbReference>
<dbReference type="Gene3D" id="1.10.510.10">
    <property type="entry name" value="Transferase(Phosphotransferase) domain 1"/>
    <property type="match status" value="1"/>
</dbReference>
<evidence type="ECO:0000313" key="11">
    <source>
        <dbReference type="Proteomes" id="UP000653411"/>
    </source>
</evidence>
<dbReference type="AlphaFoldDB" id="A0A917XGX1"/>
<keyword evidence="11" id="KW-1185">Reference proteome</keyword>
<dbReference type="PANTHER" id="PTHR43289:SF6">
    <property type="entry name" value="SERINE_THREONINE-PROTEIN KINASE NEKL-3"/>
    <property type="match status" value="1"/>
</dbReference>
<protein>
    <recommendedName>
        <fullName evidence="1">non-specific serine/threonine protein kinase</fullName>
        <ecNumber evidence="1">2.7.11.1</ecNumber>
    </recommendedName>
</protein>
<dbReference type="PROSITE" id="PS50011">
    <property type="entry name" value="PROTEIN_KINASE_DOM"/>
    <property type="match status" value="1"/>
</dbReference>
<feature type="binding site" evidence="7">
    <location>
        <position position="62"/>
    </location>
    <ligand>
        <name>ATP</name>
        <dbReference type="ChEBI" id="CHEBI:30616"/>
    </ligand>
</feature>
<evidence type="ECO:0000256" key="3">
    <source>
        <dbReference type="ARBA" id="ARBA00022679"/>
    </source>
</evidence>
<keyword evidence="5 10" id="KW-0418">Kinase</keyword>
<dbReference type="SMART" id="SM00220">
    <property type="entry name" value="S_TKc"/>
    <property type="match status" value="1"/>
</dbReference>
<evidence type="ECO:0000259" key="9">
    <source>
        <dbReference type="PROSITE" id="PS50011"/>
    </source>
</evidence>
<reference evidence="10" key="1">
    <citation type="journal article" date="2014" name="Int. J. Syst. Evol. Microbiol.">
        <title>Complete genome sequence of Corynebacterium casei LMG S-19264T (=DSM 44701T), isolated from a smear-ripened cheese.</title>
        <authorList>
            <consortium name="US DOE Joint Genome Institute (JGI-PGF)"/>
            <person name="Walter F."/>
            <person name="Albersmeier A."/>
            <person name="Kalinowski J."/>
            <person name="Ruckert C."/>
        </authorList>
    </citation>
    <scope>NUCLEOTIDE SEQUENCE</scope>
    <source>
        <strain evidence="10">CGMCC 4.7110</strain>
    </source>
</reference>
<gene>
    <name evidence="10" type="ORF">GCM10011578_057070</name>
</gene>
<feature type="region of interest" description="Disordered" evidence="8">
    <location>
        <begin position="402"/>
        <end position="435"/>
    </location>
</feature>
<keyword evidence="4 7" id="KW-0547">Nucleotide-binding</keyword>
<evidence type="ECO:0000256" key="7">
    <source>
        <dbReference type="PROSITE-ProRule" id="PRU10141"/>
    </source>
</evidence>
<feature type="region of interest" description="Disordered" evidence="8">
    <location>
        <begin position="293"/>
        <end position="359"/>
    </location>
</feature>
<dbReference type="InterPro" id="IPR008271">
    <property type="entry name" value="Ser/Thr_kinase_AS"/>
</dbReference>
<keyword evidence="6 7" id="KW-0067">ATP-binding</keyword>
<evidence type="ECO:0000256" key="4">
    <source>
        <dbReference type="ARBA" id="ARBA00022741"/>
    </source>
</evidence>
<dbReference type="CDD" id="cd14014">
    <property type="entry name" value="STKc_PknB_like"/>
    <property type="match status" value="1"/>
</dbReference>
<sequence>MFPDRGPVLSLTLTRALRGNVNQMQGLLIAGRYRIADTIGSGGMGRVWRAHDEVLHRAVAIKELTAALYVSESEQSVLLARTRAEARAAARINHSAVVTVHDVLEHDGRPWIVMELVEGHSLADAVKEQGRIEPREAARIGLWVLRALRAAHGAGVLHRDVKPGNVLLGRDGRVLLTDFGIAQIEGDTTITRTGEVVGSVDYLAPERVRGHDPGPSSDLWALGATLYTAVEGRSPFRRTSPLTTMQAVVEEEAGEPLNAGPLGPVITGLLRKEPAERPGPDELEQMLAEAAEGRRPSGAQKYVPTQSHADGTWLDSGSSQERPYGGSHGEAYGGSHGEAYGSSYGGQRPPEGSTMSPTAVAAPSAPVAVQPKRRRLRTLALVVAVAALLGGGAAVALQKWNSGQQDDNSGPVSPATSGSASPSATTAPGGTIPASWQRYDDSAGFTVYLPPGWERSVSIKKNSSGLEQIDYSPDGGKHLVRIAVDSSPDFPDGLAHQKDLEKQLTLVDYHRVSMKQNLYRDQNGSVWEFTWTGLAKDWPYASGPQHAIEETYDSRSGAEYAIYIASPEKDWATTSKQFQWLLQGWDPGTYG</sequence>
<evidence type="ECO:0000256" key="2">
    <source>
        <dbReference type="ARBA" id="ARBA00022527"/>
    </source>
</evidence>
<evidence type="ECO:0000256" key="1">
    <source>
        <dbReference type="ARBA" id="ARBA00012513"/>
    </source>
</evidence>
<dbReference type="Proteomes" id="UP000653411">
    <property type="component" value="Unassembled WGS sequence"/>
</dbReference>
<dbReference type="GO" id="GO:0005524">
    <property type="term" value="F:ATP binding"/>
    <property type="evidence" value="ECO:0007669"/>
    <property type="project" value="UniProtKB-UniRule"/>
</dbReference>
<dbReference type="InterPro" id="IPR017441">
    <property type="entry name" value="Protein_kinase_ATP_BS"/>
</dbReference>
<evidence type="ECO:0000256" key="8">
    <source>
        <dbReference type="SAM" id="MobiDB-lite"/>
    </source>
</evidence>
<dbReference type="PROSITE" id="PS00107">
    <property type="entry name" value="PROTEIN_KINASE_ATP"/>
    <property type="match status" value="1"/>
</dbReference>
<reference evidence="10" key="2">
    <citation type="submission" date="2020-09" db="EMBL/GenBank/DDBJ databases">
        <authorList>
            <person name="Sun Q."/>
            <person name="Zhou Y."/>
        </authorList>
    </citation>
    <scope>NUCLEOTIDE SEQUENCE</scope>
    <source>
        <strain evidence="10">CGMCC 4.7110</strain>
    </source>
</reference>
<proteinExistence type="predicted"/>
<dbReference type="InterPro" id="IPR011009">
    <property type="entry name" value="Kinase-like_dom_sf"/>
</dbReference>
<dbReference type="PANTHER" id="PTHR43289">
    <property type="entry name" value="MITOGEN-ACTIVATED PROTEIN KINASE KINASE KINASE 20-RELATED"/>
    <property type="match status" value="1"/>
</dbReference>
<dbReference type="SUPFAM" id="SSF56112">
    <property type="entry name" value="Protein kinase-like (PK-like)"/>
    <property type="match status" value="1"/>
</dbReference>
<feature type="compositionally biased region" description="Polar residues" evidence="8">
    <location>
        <begin position="303"/>
        <end position="321"/>
    </location>
</feature>
<accession>A0A917XGX1</accession>
<feature type="domain" description="Protein kinase" evidence="9">
    <location>
        <begin position="33"/>
        <end position="287"/>
    </location>
</feature>
<keyword evidence="2 10" id="KW-0723">Serine/threonine-protein kinase</keyword>
<keyword evidence="3" id="KW-0808">Transferase</keyword>
<dbReference type="GO" id="GO:0004674">
    <property type="term" value="F:protein serine/threonine kinase activity"/>
    <property type="evidence" value="ECO:0007669"/>
    <property type="project" value="UniProtKB-KW"/>
</dbReference>
<organism evidence="10 11">
    <name type="scientific">Streptomyces fuscichromogenes</name>
    <dbReference type="NCBI Taxonomy" id="1324013"/>
    <lineage>
        <taxon>Bacteria</taxon>
        <taxon>Bacillati</taxon>
        <taxon>Actinomycetota</taxon>
        <taxon>Actinomycetes</taxon>
        <taxon>Kitasatosporales</taxon>
        <taxon>Streptomycetaceae</taxon>
        <taxon>Streptomyces</taxon>
    </lineage>
</organism>
<feature type="compositionally biased region" description="Low complexity" evidence="8">
    <location>
        <begin position="409"/>
        <end position="431"/>
    </location>
</feature>
<evidence type="ECO:0000313" key="10">
    <source>
        <dbReference type="EMBL" id="GGN24151.1"/>
    </source>
</evidence>
<evidence type="ECO:0000256" key="6">
    <source>
        <dbReference type="ARBA" id="ARBA00022840"/>
    </source>
</evidence>
<feature type="compositionally biased region" description="Gly residues" evidence="8">
    <location>
        <begin position="326"/>
        <end position="336"/>
    </location>
</feature>
<dbReference type="InterPro" id="IPR000719">
    <property type="entry name" value="Prot_kinase_dom"/>
</dbReference>
<comment type="caution">
    <text evidence="10">The sequence shown here is derived from an EMBL/GenBank/DDBJ whole genome shotgun (WGS) entry which is preliminary data.</text>
</comment>
<dbReference type="Gene3D" id="3.30.200.20">
    <property type="entry name" value="Phosphorylase Kinase, domain 1"/>
    <property type="match status" value="1"/>
</dbReference>